<name>H3ZPX8_THELN</name>
<proteinExistence type="predicted"/>
<organism evidence="1 2">
    <name type="scientific">Thermococcus litoralis (strain ATCC 51850 / DSM 5473 / JCM 8560 / NS-C)</name>
    <dbReference type="NCBI Taxonomy" id="523849"/>
    <lineage>
        <taxon>Archaea</taxon>
        <taxon>Methanobacteriati</taxon>
        <taxon>Methanobacteriota</taxon>
        <taxon>Thermococci</taxon>
        <taxon>Thermococcales</taxon>
        <taxon>Thermococcaceae</taxon>
        <taxon>Thermococcus</taxon>
    </lineage>
</organism>
<accession>H3ZPX8</accession>
<dbReference type="STRING" id="523849.OCC_04932"/>
<reference evidence="1 2" key="1">
    <citation type="journal article" date="2012" name="J. Bacteriol.">
        <title>Genome sequence of the model hyperthermophilic archaeon Thermococcus litoralis NS-C.</title>
        <authorList>
            <person name="Gardner A.F."/>
            <person name="Kumar S."/>
            <person name="Perler F.B."/>
        </authorList>
    </citation>
    <scope>NUCLEOTIDE SEQUENCE [LARGE SCALE GENOMIC DNA]</scope>
    <source>
        <strain evidence="2">ATCC 51850 / DSM 5473 / JCM 8560 / NS-C</strain>
    </source>
</reference>
<dbReference type="Proteomes" id="UP000015502">
    <property type="component" value="Chromosome"/>
</dbReference>
<dbReference type="PaxDb" id="523849-OCC_04932"/>
<dbReference type="GeneID" id="16550466"/>
<evidence type="ECO:0000313" key="1">
    <source>
        <dbReference type="EMBL" id="EHR78032.1"/>
    </source>
</evidence>
<dbReference type="EMBL" id="CP006670">
    <property type="protein sequence ID" value="EHR78032.1"/>
    <property type="molecule type" value="Genomic_DNA"/>
</dbReference>
<dbReference type="KEGG" id="tlt:OCC_04932"/>
<dbReference type="OrthoDB" id="85529at2157"/>
<dbReference type="AlphaFoldDB" id="H3ZPX8"/>
<sequence length="154" mass="18266">MLLTNHAKERIIKRLSKSRRYEKIYSTLLDFIKGAEKIEVNDKIVIFTDKRKSLVCSKLEWRKLPTEEIFEKVKDIEETYECVFWGDKKIAKKTTPRKFLKEIPDGTFYFYINREKRVIYVGEEEPLLAITLRPAKRKERDYVGITNISPKGSS</sequence>
<protein>
    <submittedName>
        <fullName evidence="1">Uncharacterized protein</fullName>
    </submittedName>
</protein>
<dbReference type="HOGENOM" id="CLU_1607250_0_0_2"/>
<evidence type="ECO:0000313" key="2">
    <source>
        <dbReference type="Proteomes" id="UP000015502"/>
    </source>
</evidence>
<gene>
    <name evidence="1" type="ORF">OCC_04932</name>
</gene>
<keyword evidence="2" id="KW-1185">Reference proteome</keyword>
<dbReference type="RefSeq" id="WP_004069282.1">
    <property type="nucleotide sequence ID" value="NC_022084.1"/>
</dbReference>